<protein>
    <submittedName>
        <fullName evidence="5">Peptidase M20</fullName>
    </submittedName>
</protein>
<accession>A0ABQ3I3K8</accession>
<dbReference type="PANTHER" id="PTHR43270:SF8">
    <property type="entry name" value="DI- AND TRIPEPTIDASE DUG2-RELATED"/>
    <property type="match status" value="1"/>
</dbReference>
<evidence type="ECO:0000256" key="3">
    <source>
        <dbReference type="ARBA" id="ARBA00022801"/>
    </source>
</evidence>
<gene>
    <name evidence="5" type="ORF">GCM10011340_11660</name>
</gene>
<keyword evidence="1" id="KW-0645">Protease</keyword>
<dbReference type="Pfam" id="PF01546">
    <property type="entry name" value="Peptidase_M20"/>
    <property type="match status" value="1"/>
</dbReference>
<dbReference type="Proteomes" id="UP000658258">
    <property type="component" value="Unassembled WGS sequence"/>
</dbReference>
<keyword evidence="6" id="KW-1185">Reference proteome</keyword>
<evidence type="ECO:0000313" key="5">
    <source>
        <dbReference type="EMBL" id="GHE58118.1"/>
    </source>
</evidence>
<dbReference type="Pfam" id="PF07687">
    <property type="entry name" value="M20_dimer"/>
    <property type="match status" value="1"/>
</dbReference>
<comment type="caution">
    <text evidence="5">The sequence shown here is derived from an EMBL/GenBank/DDBJ whole genome shotgun (WGS) entry which is preliminary data.</text>
</comment>
<proteinExistence type="predicted"/>
<dbReference type="Gene3D" id="3.30.70.360">
    <property type="match status" value="1"/>
</dbReference>
<evidence type="ECO:0000259" key="4">
    <source>
        <dbReference type="Pfam" id="PF07687"/>
    </source>
</evidence>
<feature type="domain" description="Peptidase M20 dimerisation" evidence="4">
    <location>
        <begin position="243"/>
        <end position="391"/>
    </location>
</feature>
<evidence type="ECO:0000313" key="6">
    <source>
        <dbReference type="Proteomes" id="UP000658258"/>
    </source>
</evidence>
<keyword evidence="2" id="KW-0479">Metal-binding</keyword>
<dbReference type="PANTHER" id="PTHR43270">
    <property type="entry name" value="BETA-ALA-HIS DIPEPTIDASE"/>
    <property type="match status" value="1"/>
</dbReference>
<evidence type="ECO:0000256" key="2">
    <source>
        <dbReference type="ARBA" id="ARBA00022723"/>
    </source>
</evidence>
<organism evidence="5 6">
    <name type="scientific">Roseivirga thermotolerans</name>
    <dbReference type="NCBI Taxonomy" id="1758176"/>
    <lineage>
        <taxon>Bacteria</taxon>
        <taxon>Pseudomonadati</taxon>
        <taxon>Bacteroidota</taxon>
        <taxon>Cytophagia</taxon>
        <taxon>Cytophagales</taxon>
        <taxon>Roseivirgaceae</taxon>
        <taxon>Roseivirga</taxon>
    </lineage>
</organism>
<dbReference type="InterPro" id="IPR002933">
    <property type="entry name" value="Peptidase_M20"/>
</dbReference>
<keyword evidence="3" id="KW-0378">Hydrolase</keyword>
<dbReference type="EMBL" id="BNAG01000001">
    <property type="protein sequence ID" value="GHE58118.1"/>
    <property type="molecule type" value="Genomic_DNA"/>
</dbReference>
<dbReference type="InterPro" id="IPR011650">
    <property type="entry name" value="Peptidase_M20_dimer"/>
</dbReference>
<sequence>MHMVFKSPIRVAIVLFLWLYCFPLKSQKLSTNQYETLSREYALASIPELRAFLSIPNNALIEEHVENNLRFLELAFEKRRFSTQRLPSTSRTAFFAERIVQKSLPTVLVYMHFDGQPVDARQWNQADPYQPVLKRPLADGSYETVDWQTITNTLPDEYRVFARSASDDKSPIIMFLAALDALQSAGLEPSFNLRVILDPEEEQGSKSMPEVIDQFGDLLSADHMVIFDGPVHDSNSPTLVFGCRGIAGIELTVYGPRTPQHSGHFGNYAPNPALRLAQLLSSMKDEGGKVTIPGFYDGIDLTPEIKEILAAVPDDVAQIKKRVGIAETDKVGANYQEAMQYPSLNIRGFRSGWVGAEARTIVPEKAVATLDIRLVPESDGTRLVKLVKEHILAQGYYLIEDRDPSEEERLTHDKIIRFDHDPSEMWKAFNTPIHSKTGEWLYHSLKNVHQQEVARIRLAGGSVPIAFFVNKLDIPAVLVPLVNPDNNQHSPNENIRMGHYRNGIKTILGVMTSSIE</sequence>
<name>A0ABQ3I3K8_9BACT</name>
<evidence type="ECO:0000256" key="1">
    <source>
        <dbReference type="ARBA" id="ARBA00022670"/>
    </source>
</evidence>
<dbReference type="Gene3D" id="3.40.630.10">
    <property type="entry name" value="Zn peptidases"/>
    <property type="match status" value="1"/>
</dbReference>
<dbReference type="SUPFAM" id="SSF53187">
    <property type="entry name" value="Zn-dependent exopeptidases"/>
    <property type="match status" value="1"/>
</dbReference>
<dbReference type="InterPro" id="IPR051458">
    <property type="entry name" value="Cyt/Met_Dipeptidase"/>
</dbReference>
<reference evidence="6" key="1">
    <citation type="journal article" date="2019" name="Int. J. Syst. Evol. Microbiol.">
        <title>The Global Catalogue of Microorganisms (GCM) 10K type strain sequencing project: providing services to taxonomists for standard genome sequencing and annotation.</title>
        <authorList>
            <consortium name="The Broad Institute Genomics Platform"/>
            <consortium name="The Broad Institute Genome Sequencing Center for Infectious Disease"/>
            <person name="Wu L."/>
            <person name="Ma J."/>
        </authorList>
    </citation>
    <scope>NUCLEOTIDE SEQUENCE [LARGE SCALE GENOMIC DNA]</scope>
    <source>
        <strain evidence="6">CGMCC 1.15111</strain>
    </source>
</reference>